<keyword evidence="4" id="KW-0378">Hydrolase</keyword>
<dbReference type="Proteomes" id="UP000238479">
    <property type="component" value="Chromosome 5"/>
</dbReference>
<evidence type="ECO:0000256" key="1">
    <source>
        <dbReference type="ARBA" id="ARBA00022741"/>
    </source>
</evidence>
<organism evidence="4 5">
    <name type="scientific">Rosa chinensis</name>
    <name type="common">China rose</name>
    <dbReference type="NCBI Taxonomy" id="74649"/>
    <lineage>
        <taxon>Eukaryota</taxon>
        <taxon>Viridiplantae</taxon>
        <taxon>Streptophyta</taxon>
        <taxon>Embryophyta</taxon>
        <taxon>Tracheophyta</taxon>
        <taxon>Spermatophyta</taxon>
        <taxon>Magnoliopsida</taxon>
        <taxon>eudicotyledons</taxon>
        <taxon>Gunneridae</taxon>
        <taxon>Pentapetalae</taxon>
        <taxon>rosids</taxon>
        <taxon>fabids</taxon>
        <taxon>Rosales</taxon>
        <taxon>Rosaceae</taxon>
        <taxon>Rosoideae</taxon>
        <taxon>Rosoideae incertae sedis</taxon>
        <taxon>Rosa</taxon>
    </lineage>
</organism>
<evidence type="ECO:0000313" key="4">
    <source>
        <dbReference type="EMBL" id="PRQ32266.1"/>
    </source>
</evidence>
<dbReference type="InterPro" id="IPR037103">
    <property type="entry name" value="Tubulin/FtsZ-like_C"/>
</dbReference>
<gene>
    <name evidence="4" type="ORF">RchiOBHm_Chr5g0044451</name>
</gene>
<dbReference type="Pfam" id="PF00091">
    <property type="entry name" value="Tubulin"/>
    <property type="match status" value="1"/>
</dbReference>
<dbReference type="GO" id="GO:0005525">
    <property type="term" value="F:GTP binding"/>
    <property type="evidence" value="ECO:0007669"/>
    <property type="project" value="UniProtKB-KW"/>
</dbReference>
<dbReference type="SUPFAM" id="SSF52490">
    <property type="entry name" value="Tubulin nucleotide-binding domain-like"/>
    <property type="match status" value="1"/>
</dbReference>
<feature type="domain" description="Tubulin/FtsZ GTPase" evidence="3">
    <location>
        <begin position="1"/>
        <end position="91"/>
    </location>
</feature>
<keyword evidence="1" id="KW-0547">Nucleotide-binding</keyword>
<evidence type="ECO:0000313" key="5">
    <source>
        <dbReference type="Proteomes" id="UP000238479"/>
    </source>
</evidence>
<evidence type="ECO:0000259" key="3">
    <source>
        <dbReference type="SMART" id="SM00864"/>
    </source>
</evidence>
<evidence type="ECO:0000256" key="2">
    <source>
        <dbReference type="ARBA" id="ARBA00023134"/>
    </source>
</evidence>
<proteinExistence type="predicted"/>
<dbReference type="PRINTS" id="PR00423">
    <property type="entry name" value="CELLDVISFTSZ"/>
</dbReference>
<dbReference type="Gramene" id="PRQ32266">
    <property type="protein sequence ID" value="PRQ32266"/>
    <property type="gene ID" value="RchiOBHm_Chr5g0044451"/>
</dbReference>
<comment type="caution">
    <text evidence="4">The sequence shown here is derived from an EMBL/GenBank/DDBJ whole genome shotgun (WGS) entry which is preliminary data.</text>
</comment>
<protein>
    <submittedName>
        <fullName evidence="4">Putative tubulin GTPase</fullName>
        <ecNumber evidence="4">3.6.5.6</ecNumber>
    </submittedName>
</protein>
<dbReference type="OMA" id="IHGAYMV"/>
<dbReference type="STRING" id="74649.A0A2P6QDL6"/>
<name>A0A2P6QDL6_ROSCH</name>
<accession>A0A2P6QDL6</accession>
<dbReference type="GO" id="GO:0009507">
    <property type="term" value="C:chloroplast"/>
    <property type="evidence" value="ECO:0007669"/>
    <property type="project" value="TreeGrafter"/>
</dbReference>
<dbReference type="PANTHER" id="PTHR30314">
    <property type="entry name" value="CELL DIVISION PROTEIN FTSZ-RELATED"/>
    <property type="match status" value="1"/>
</dbReference>
<dbReference type="GO" id="GO:0010020">
    <property type="term" value="P:chloroplast fission"/>
    <property type="evidence" value="ECO:0007669"/>
    <property type="project" value="TreeGrafter"/>
</dbReference>
<keyword evidence="2" id="KW-0342">GTP-binding</keyword>
<dbReference type="InterPro" id="IPR045061">
    <property type="entry name" value="FtsZ/CetZ"/>
</dbReference>
<reference evidence="4 5" key="1">
    <citation type="journal article" date="2018" name="Nat. Genet.">
        <title>The Rosa genome provides new insights in the design of modern roses.</title>
        <authorList>
            <person name="Bendahmane M."/>
        </authorList>
    </citation>
    <scope>NUCLEOTIDE SEQUENCE [LARGE SCALE GENOMIC DNA]</scope>
    <source>
        <strain evidence="5">cv. Old Blush</strain>
    </source>
</reference>
<dbReference type="InterPro" id="IPR036525">
    <property type="entry name" value="Tubulin/FtsZ_GTPase_sf"/>
</dbReference>
<keyword evidence="5" id="KW-1185">Reference proteome</keyword>
<dbReference type="EC" id="3.6.5.6" evidence="4"/>
<dbReference type="SMART" id="SM00864">
    <property type="entry name" value="Tubulin"/>
    <property type="match status" value="1"/>
</dbReference>
<dbReference type="GO" id="GO:0003924">
    <property type="term" value="F:GTPase activity"/>
    <property type="evidence" value="ECO:0007669"/>
    <property type="project" value="InterPro"/>
</dbReference>
<dbReference type="PANTHER" id="PTHR30314:SF3">
    <property type="entry name" value="MITOCHONDRIAL DIVISION PROTEIN FSZA"/>
    <property type="match status" value="1"/>
</dbReference>
<sequence length="126" mass="13222">MNSASESKAAIEDAIHGAYMVFIAAGMAGGTGTGGAPVVAKMAKSLGILTISIVTTPFTFEEEGLTPVNEAFNLADDVLQQGVRCISEFPGLVNVDFADVRAIMKDAGSLAYGNRYYLKLLQMNAI</sequence>
<dbReference type="InterPro" id="IPR003008">
    <property type="entry name" value="Tubulin_FtsZ_GTPase"/>
</dbReference>
<dbReference type="EMBL" id="PDCK01000043">
    <property type="protein sequence ID" value="PRQ32266.1"/>
    <property type="molecule type" value="Genomic_DNA"/>
</dbReference>
<dbReference type="AlphaFoldDB" id="A0A2P6QDL6"/>
<dbReference type="Gene3D" id="3.30.1330.20">
    <property type="entry name" value="Tubulin/FtsZ, C-terminal domain"/>
    <property type="match status" value="1"/>
</dbReference>
<dbReference type="Gene3D" id="3.40.50.1440">
    <property type="entry name" value="Tubulin/FtsZ, GTPase domain"/>
    <property type="match status" value="1"/>
</dbReference>